<dbReference type="AlphaFoldDB" id="D8TTU2"/>
<keyword evidence="5" id="KW-1185">Reference proteome</keyword>
<gene>
    <name evidence="4" type="ORF">VOLCADRAFT_90236</name>
</gene>
<evidence type="ECO:0000256" key="1">
    <source>
        <dbReference type="SAM" id="MobiDB-lite"/>
    </source>
</evidence>
<evidence type="ECO:0000256" key="2">
    <source>
        <dbReference type="SAM" id="Phobius"/>
    </source>
</evidence>
<keyword evidence="2" id="KW-0472">Membrane</keyword>
<feature type="signal peptide" evidence="3">
    <location>
        <begin position="1"/>
        <end position="22"/>
    </location>
</feature>
<feature type="chain" id="PRO_5003123864" evidence="3">
    <location>
        <begin position="23"/>
        <end position="285"/>
    </location>
</feature>
<dbReference type="GeneID" id="9616479"/>
<dbReference type="EMBL" id="GL378337">
    <property type="protein sequence ID" value="EFJ49028.1"/>
    <property type="molecule type" value="Genomic_DNA"/>
</dbReference>
<evidence type="ECO:0000313" key="4">
    <source>
        <dbReference type="EMBL" id="EFJ49028.1"/>
    </source>
</evidence>
<dbReference type="RefSeq" id="XP_002949925.1">
    <property type="nucleotide sequence ID" value="XM_002949879.1"/>
</dbReference>
<name>D8TTU2_VOLCA</name>
<proteinExistence type="predicted"/>
<evidence type="ECO:0000256" key="3">
    <source>
        <dbReference type="SAM" id="SignalP"/>
    </source>
</evidence>
<protein>
    <submittedName>
        <fullName evidence="4">Uncharacterized protein</fullName>
    </submittedName>
</protein>
<keyword evidence="2" id="KW-0812">Transmembrane</keyword>
<reference evidence="4 5" key="1">
    <citation type="journal article" date="2010" name="Science">
        <title>Genomic analysis of organismal complexity in the multicellular green alga Volvox carteri.</title>
        <authorList>
            <person name="Prochnik S.E."/>
            <person name="Umen J."/>
            <person name="Nedelcu A.M."/>
            <person name="Hallmann A."/>
            <person name="Miller S.M."/>
            <person name="Nishii I."/>
            <person name="Ferris P."/>
            <person name="Kuo A."/>
            <person name="Mitros T."/>
            <person name="Fritz-Laylin L.K."/>
            <person name="Hellsten U."/>
            <person name="Chapman J."/>
            <person name="Simakov O."/>
            <person name="Rensing S.A."/>
            <person name="Terry A."/>
            <person name="Pangilinan J."/>
            <person name="Kapitonov V."/>
            <person name="Jurka J."/>
            <person name="Salamov A."/>
            <person name="Shapiro H."/>
            <person name="Schmutz J."/>
            <person name="Grimwood J."/>
            <person name="Lindquist E."/>
            <person name="Lucas S."/>
            <person name="Grigoriev I.V."/>
            <person name="Schmitt R."/>
            <person name="Kirk D."/>
            <person name="Rokhsar D.S."/>
        </authorList>
    </citation>
    <scope>NUCLEOTIDE SEQUENCE [LARGE SCALE GENOMIC DNA]</scope>
    <source>
        <strain evidence="5">f. Nagariensis / Eve</strain>
    </source>
</reference>
<keyword evidence="3" id="KW-0732">Signal</keyword>
<sequence length="285" mass="29202">MARGGALLLALVLLLVPAYRSARLGNQPPLLADLRVQAKPAVGGLYDLALSLELTSQAFRVELDVNIGGIQIRHTASCPCSQTPVNVVVPAVPIAPGEYKAVVVAKADGHPPTILHTNHIVENNTQAINCTVADLRDGSIIFSALLTAPSDQPVEDFIGAINTTTPASLFSETFRDTYSITDVESLDSSLSTGGIIAVAVVVPVGTILLAAAIATAAMYRRRLSRAERYATTDAAEAAAPSGRSGRGPAAASAVAEAVAPSEEPPSPAAPAAPASTPTAERASLS</sequence>
<feature type="transmembrane region" description="Helical" evidence="2">
    <location>
        <begin position="195"/>
        <end position="219"/>
    </location>
</feature>
<evidence type="ECO:0000313" key="5">
    <source>
        <dbReference type="Proteomes" id="UP000001058"/>
    </source>
</evidence>
<keyword evidence="2" id="KW-1133">Transmembrane helix</keyword>
<feature type="compositionally biased region" description="Low complexity" evidence="1">
    <location>
        <begin position="233"/>
        <end position="261"/>
    </location>
</feature>
<dbReference type="Proteomes" id="UP000001058">
    <property type="component" value="Unassembled WGS sequence"/>
</dbReference>
<accession>D8TTU2</accession>
<dbReference type="KEGG" id="vcn:VOLCADRAFT_90236"/>
<organism evidence="5">
    <name type="scientific">Volvox carteri f. nagariensis</name>
    <dbReference type="NCBI Taxonomy" id="3068"/>
    <lineage>
        <taxon>Eukaryota</taxon>
        <taxon>Viridiplantae</taxon>
        <taxon>Chlorophyta</taxon>
        <taxon>core chlorophytes</taxon>
        <taxon>Chlorophyceae</taxon>
        <taxon>CS clade</taxon>
        <taxon>Chlamydomonadales</taxon>
        <taxon>Volvocaceae</taxon>
        <taxon>Volvox</taxon>
    </lineage>
</organism>
<dbReference type="InParanoid" id="D8TTU2"/>
<feature type="region of interest" description="Disordered" evidence="1">
    <location>
        <begin position="233"/>
        <end position="285"/>
    </location>
</feature>
<feature type="compositionally biased region" description="Low complexity" evidence="1">
    <location>
        <begin position="271"/>
        <end position="285"/>
    </location>
</feature>